<accession>A0ABM8VVX2</accession>
<comment type="caution">
    <text evidence="1">The sequence shown here is derived from an EMBL/GenBank/DDBJ whole genome shotgun (WGS) entry which is preliminary data.</text>
</comment>
<sequence>MKVALKCLKFETPEKSEIRQFLREVLTSRIYSDSDENCYKLCSENLNPIPTVKAESQALRARWVQCK</sequence>
<evidence type="ECO:0000313" key="2">
    <source>
        <dbReference type="Proteomes" id="UP000789901"/>
    </source>
</evidence>
<evidence type="ECO:0000313" key="1">
    <source>
        <dbReference type="EMBL" id="CAG8459578.1"/>
    </source>
</evidence>
<dbReference type="EMBL" id="CAJVQB010000029">
    <property type="protein sequence ID" value="CAG8459578.1"/>
    <property type="molecule type" value="Genomic_DNA"/>
</dbReference>
<proteinExistence type="predicted"/>
<organism evidence="1 2">
    <name type="scientific">Gigaspora margarita</name>
    <dbReference type="NCBI Taxonomy" id="4874"/>
    <lineage>
        <taxon>Eukaryota</taxon>
        <taxon>Fungi</taxon>
        <taxon>Fungi incertae sedis</taxon>
        <taxon>Mucoromycota</taxon>
        <taxon>Glomeromycotina</taxon>
        <taxon>Glomeromycetes</taxon>
        <taxon>Diversisporales</taxon>
        <taxon>Gigasporaceae</taxon>
        <taxon>Gigaspora</taxon>
    </lineage>
</organism>
<protein>
    <submittedName>
        <fullName evidence="1">35482_t:CDS:1</fullName>
    </submittedName>
</protein>
<dbReference type="Proteomes" id="UP000789901">
    <property type="component" value="Unassembled WGS sequence"/>
</dbReference>
<name>A0ABM8VVX2_GIGMA</name>
<reference evidence="1 2" key="1">
    <citation type="submission" date="2021-06" db="EMBL/GenBank/DDBJ databases">
        <authorList>
            <person name="Kallberg Y."/>
            <person name="Tangrot J."/>
            <person name="Rosling A."/>
        </authorList>
    </citation>
    <scope>NUCLEOTIDE SEQUENCE [LARGE SCALE GENOMIC DNA]</scope>
    <source>
        <strain evidence="1 2">120-4 pot B 10/14</strain>
    </source>
</reference>
<gene>
    <name evidence="1" type="ORF">GMARGA_LOCUS237</name>
</gene>
<keyword evidence="2" id="KW-1185">Reference proteome</keyword>